<keyword evidence="4" id="KW-0067">ATP-binding</keyword>
<dbReference type="InterPro" id="IPR003439">
    <property type="entry name" value="ABC_transporter-like_ATP-bd"/>
</dbReference>
<reference evidence="7 8" key="1">
    <citation type="journal article" date="2015" name="Nature">
        <title>rRNA introns, odd ribosomes, and small enigmatic genomes across a large radiation of phyla.</title>
        <authorList>
            <person name="Brown C.T."/>
            <person name="Hug L.A."/>
            <person name="Thomas B.C."/>
            <person name="Sharon I."/>
            <person name="Castelle C.J."/>
            <person name="Singh A."/>
            <person name="Wilkins M.J."/>
            <person name="Williams K.H."/>
            <person name="Banfield J.F."/>
        </authorList>
    </citation>
    <scope>NUCLEOTIDE SEQUENCE [LARGE SCALE GENOMIC DNA]</scope>
</reference>
<dbReference type="Gene3D" id="3.40.50.300">
    <property type="entry name" value="P-loop containing nucleotide triphosphate hydrolases"/>
    <property type="match status" value="2"/>
</dbReference>
<dbReference type="PANTHER" id="PTHR19211:SF14">
    <property type="entry name" value="ATP-BINDING CASSETTE SUB-FAMILY F MEMBER 1"/>
    <property type="match status" value="1"/>
</dbReference>
<protein>
    <recommendedName>
        <fullName evidence="6">ABC transporter domain-containing protein</fullName>
    </recommendedName>
</protein>
<dbReference type="AlphaFoldDB" id="A0A0G1L545"/>
<dbReference type="PANTHER" id="PTHR19211">
    <property type="entry name" value="ATP-BINDING TRANSPORT PROTEIN-RELATED"/>
    <property type="match status" value="1"/>
</dbReference>
<dbReference type="InterPro" id="IPR050611">
    <property type="entry name" value="ABCF"/>
</dbReference>
<gene>
    <name evidence="7" type="ORF">UW92_C0019G0006</name>
</gene>
<evidence type="ECO:0000256" key="5">
    <source>
        <dbReference type="SAM" id="Coils"/>
    </source>
</evidence>
<organism evidence="7 8">
    <name type="scientific">Candidatus Jorgensenbacteria bacterium GW2011_GWA2_45_13</name>
    <dbReference type="NCBI Taxonomy" id="1618662"/>
    <lineage>
        <taxon>Bacteria</taxon>
        <taxon>Candidatus Joergenseniibacteriota</taxon>
    </lineage>
</organism>
<dbReference type="InterPro" id="IPR017871">
    <property type="entry name" value="ABC_transporter-like_CS"/>
</dbReference>
<evidence type="ECO:0000256" key="1">
    <source>
        <dbReference type="ARBA" id="ARBA00022448"/>
    </source>
</evidence>
<dbReference type="InterPro" id="IPR015856">
    <property type="entry name" value="ABC_transpr_CbiO/EcfA_su"/>
</dbReference>
<proteinExistence type="predicted"/>
<dbReference type="CDD" id="cd03225">
    <property type="entry name" value="ABC_cobalt_CbiO_domain1"/>
    <property type="match status" value="1"/>
</dbReference>
<evidence type="ECO:0000313" key="7">
    <source>
        <dbReference type="EMBL" id="KKT91051.1"/>
    </source>
</evidence>
<keyword evidence="2" id="KW-0677">Repeat</keyword>
<sequence length="485" mass="54424">MAHNDIILRFDNVSFEFGHHHPILNEVSFSLRNGLKVTLMGQNGAGKSTVFQLITGALHPESGAIHIANGFSIATAHQVIPRVEMSLTVREFFEKRFSEKIYNIDPRIDEVLEVVNLMAPHDRTVSSFSGGQQARLLLASALIQKPDLLLLDEPTNNLDAAGIAHLTKFLVDYKKTCIVISHDAEFLNAFTQGVLYLNAHTRTIEQYAGNYSDVVEQISLRIEKENRKNALLAKEIETNKEKANFFAHKGGQMRLVAKKMREKADTMEEAMVDVRKEDKTIRRFVIPCQPDLTGEILKISSYSIFKNHKPVAKKVKIVIRKNEHLLLTGPNGIGKSTLLESLTHKDRKGSTIEESIRIGYYRQDFSTLDFDDTVYHALSSVTENATEKDVRSVAAGFLIDENVMRLKIGTLSEGQKGLVALAQLVLLRPGLLILDEPTNHMNFRHLPVIAAALDKYEGAMILVSHVPEFIKQIRIDEVLDLEKGK</sequence>
<dbReference type="GO" id="GO:0055085">
    <property type="term" value="P:transmembrane transport"/>
    <property type="evidence" value="ECO:0007669"/>
    <property type="project" value="InterPro"/>
</dbReference>
<keyword evidence="5" id="KW-0175">Coiled coil</keyword>
<dbReference type="InterPro" id="IPR027417">
    <property type="entry name" value="P-loop_NTPase"/>
</dbReference>
<dbReference type="Pfam" id="PF00005">
    <property type="entry name" value="ABC_tran"/>
    <property type="match status" value="2"/>
</dbReference>
<comment type="caution">
    <text evidence="7">The sequence shown here is derived from an EMBL/GenBank/DDBJ whole genome shotgun (WGS) entry which is preliminary data.</text>
</comment>
<evidence type="ECO:0000256" key="2">
    <source>
        <dbReference type="ARBA" id="ARBA00022737"/>
    </source>
</evidence>
<dbReference type="GO" id="GO:0016020">
    <property type="term" value="C:membrane"/>
    <property type="evidence" value="ECO:0007669"/>
    <property type="project" value="InterPro"/>
</dbReference>
<keyword evidence="1" id="KW-0813">Transport</keyword>
<evidence type="ECO:0000256" key="3">
    <source>
        <dbReference type="ARBA" id="ARBA00022741"/>
    </source>
</evidence>
<keyword evidence="3" id="KW-0547">Nucleotide-binding</keyword>
<dbReference type="Proteomes" id="UP000033966">
    <property type="component" value="Unassembled WGS sequence"/>
</dbReference>
<dbReference type="SUPFAM" id="SSF52540">
    <property type="entry name" value="P-loop containing nucleoside triphosphate hydrolases"/>
    <property type="match status" value="2"/>
</dbReference>
<dbReference type="InterPro" id="IPR003593">
    <property type="entry name" value="AAA+_ATPase"/>
</dbReference>
<dbReference type="GO" id="GO:0005524">
    <property type="term" value="F:ATP binding"/>
    <property type="evidence" value="ECO:0007669"/>
    <property type="project" value="UniProtKB-KW"/>
</dbReference>
<dbReference type="PROSITE" id="PS50893">
    <property type="entry name" value="ABC_TRANSPORTER_2"/>
    <property type="match status" value="2"/>
</dbReference>
<dbReference type="GO" id="GO:0016887">
    <property type="term" value="F:ATP hydrolysis activity"/>
    <property type="evidence" value="ECO:0007669"/>
    <property type="project" value="InterPro"/>
</dbReference>
<feature type="coiled-coil region" evidence="5">
    <location>
        <begin position="215"/>
        <end position="277"/>
    </location>
</feature>
<accession>A0A0G1L545</accession>
<evidence type="ECO:0000259" key="6">
    <source>
        <dbReference type="PROSITE" id="PS50893"/>
    </source>
</evidence>
<dbReference type="SMART" id="SM00382">
    <property type="entry name" value="AAA"/>
    <property type="match status" value="2"/>
</dbReference>
<feature type="domain" description="ABC transporter" evidence="6">
    <location>
        <begin position="297"/>
        <end position="485"/>
    </location>
</feature>
<feature type="domain" description="ABC transporter" evidence="6">
    <location>
        <begin position="8"/>
        <end position="224"/>
    </location>
</feature>
<evidence type="ECO:0000256" key="4">
    <source>
        <dbReference type="ARBA" id="ARBA00022840"/>
    </source>
</evidence>
<dbReference type="EMBL" id="LCKF01000019">
    <property type="protein sequence ID" value="KKT91051.1"/>
    <property type="molecule type" value="Genomic_DNA"/>
</dbReference>
<dbReference type="PROSITE" id="PS00211">
    <property type="entry name" value="ABC_TRANSPORTER_1"/>
    <property type="match status" value="1"/>
</dbReference>
<evidence type="ECO:0000313" key="8">
    <source>
        <dbReference type="Proteomes" id="UP000033966"/>
    </source>
</evidence>
<name>A0A0G1L545_9BACT</name>